<dbReference type="PANTHER" id="PTHR24347">
    <property type="entry name" value="SERINE/THREONINE-PROTEIN KINASE"/>
    <property type="match status" value="1"/>
</dbReference>
<dbReference type="SUPFAM" id="SSF56112">
    <property type="entry name" value="Protein kinase-like (PK-like)"/>
    <property type="match status" value="1"/>
</dbReference>
<gene>
    <name evidence="5" type="ORF">BRAN1462_LOCUS25334</name>
</gene>
<dbReference type="InterPro" id="IPR017441">
    <property type="entry name" value="Protein_kinase_ATP_BS"/>
</dbReference>
<dbReference type="AlphaFoldDB" id="A0A7S2K4D3"/>
<dbReference type="Gene3D" id="3.30.200.20">
    <property type="entry name" value="Phosphorylase Kinase, domain 1"/>
    <property type="match status" value="1"/>
</dbReference>
<reference evidence="5" key="1">
    <citation type="submission" date="2021-01" db="EMBL/GenBank/DDBJ databases">
        <authorList>
            <person name="Corre E."/>
            <person name="Pelletier E."/>
            <person name="Niang G."/>
            <person name="Scheremetjew M."/>
            <person name="Finn R."/>
            <person name="Kale V."/>
            <person name="Holt S."/>
            <person name="Cochrane G."/>
            <person name="Meng A."/>
            <person name="Brown T."/>
            <person name="Cohen L."/>
        </authorList>
    </citation>
    <scope>NUCLEOTIDE SEQUENCE</scope>
    <source>
        <strain evidence="5">RCC3387</strain>
    </source>
</reference>
<dbReference type="Pfam" id="PF00069">
    <property type="entry name" value="Pkinase"/>
    <property type="match status" value="1"/>
</dbReference>
<dbReference type="EMBL" id="HBGW01040113">
    <property type="protein sequence ID" value="CAD9564708.1"/>
    <property type="molecule type" value="Transcribed_RNA"/>
</dbReference>
<name>A0A7S2K4D3_9DINO</name>
<sequence length="771" mass="86385">MGQYCGSAAASSRKETAQAPKSVQLGPLEEKLLDTYCLGRVLGQGAFGVVYKCKLKVGDTEFAVKMIDQVETPLDEIEREAEMLKYLAHPTVVKLHDVYYEKVFVCMVLDFYKGGDMIQGMMAHWKTKGMIPMSSVRILSKQMHTAVAWVHQNACAHRDVKGDNFMMKEFLVENPQQLIFLSDFGTVCKVIPGQRMTQKCGTKNYWPPEFYRLNYTYKVDCWAVGVVMFGLVSGKFPFKIEEDVKYKKLVVQRKCPDGGAELIHAFLERDEDKRWECAAALQHPFLKEGGEDLAVGAEKSLGTAEKFDADNDHNIKETGIANAGVQLRRAELVDRLQGGGKPGSGGSGMTSNVVFDGSKAFTVRDPVTERSTTFEWWSAAKVTDMVAATQRGEQMPTTNIINRDVTAESVKQQLVAHDIKVTGFGTGKAKPFSTFVTEIQDGSCRLMLDATKHKKVVRVVDMVLIKLSFGSADKQRYLVDITDSDAHLPGSLKLPVESALQAAERMAKEMLGILDCIIQWSSAPAEAFEVTQDLPEYPGIQTVFRKEVVSGQLIIDNESLLTRYALTGLTSFMTVPFQGYNRRYEWMTDKVARSKKVQMGDDTEHQDFSALVYPPIGLEEDDLKTFMKKNAIDTTTWGKGTYKTLADFSEELVCGESTLIGEKGSRAARVVDIVVLVVTRRDTGEVLVEASETYKDSKQDLNRLPAVKRRSDEHQFHTARRMIAKYLRLRDNDVIIDPTDVRLMEEMQESKAYPGLSTIYRKRFMKGVLAL</sequence>
<proteinExistence type="predicted"/>
<feature type="binding site" evidence="3">
    <location>
        <position position="65"/>
    </location>
    <ligand>
        <name>ATP</name>
        <dbReference type="ChEBI" id="CHEBI:30616"/>
    </ligand>
</feature>
<dbReference type="PROSITE" id="PS00107">
    <property type="entry name" value="PROTEIN_KINASE_ATP"/>
    <property type="match status" value="1"/>
</dbReference>
<evidence type="ECO:0000256" key="3">
    <source>
        <dbReference type="PROSITE-ProRule" id="PRU10141"/>
    </source>
</evidence>
<dbReference type="SMART" id="SM00220">
    <property type="entry name" value="S_TKc"/>
    <property type="match status" value="1"/>
</dbReference>
<evidence type="ECO:0000259" key="4">
    <source>
        <dbReference type="PROSITE" id="PS50011"/>
    </source>
</evidence>
<protein>
    <recommendedName>
        <fullName evidence="4">Protein kinase domain-containing protein</fullName>
    </recommendedName>
</protein>
<dbReference type="GO" id="GO:0005524">
    <property type="term" value="F:ATP binding"/>
    <property type="evidence" value="ECO:0007669"/>
    <property type="project" value="UniProtKB-UniRule"/>
</dbReference>
<dbReference type="PROSITE" id="PS00108">
    <property type="entry name" value="PROTEIN_KINASE_ST"/>
    <property type="match status" value="1"/>
</dbReference>
<accession>A0A7S2K4D3</accession>
<feature type="domain" description="Protein kinase" evidence="4">
    <location>
        <begin position="36"/>
        <end position="286"/>
    </location>
</feature>
<dbReference type="PROSITE" id="PS50011">
    <property type="entry name" value="PROTEIN_KINASE_DOM"/>
    <property type="match status" value="1"/>
</dbReference>
<dbReference type="Gene3D" id="1.10.510.10">
    <property type="entry name" value="Transferase(Phosphotransferase) domain 1"/>
    <property type="match status" value="1"/>
</dbReference>
<evidence type="ECO:0000256" key="1">
    <source>
        <dbReference type="ARBA" id="ARBA00022741"/>
    </source>
</evidence>
<evidence type="ECO:0000313" key="5">
    <source>
        <dbReference type="EMBL" id="CAD9564708.1"/>
    </source>
</evidence>
<dbReference type="InterPro" id="IPR000719">
    <property type="entry name" value="Prot_kinase_dom"/>
</dbReference>
<organism evidence="5">
    <name type="scientific">Zooxanthella nutricula</name>
    <dbReference type="NCBI Taxonomy" id="1333877"/>
    <lineage>
        <taxon>Eukaryota</taxon>
        <taxon>Sar</taxon>
        <taxon>Alveolata</taxon>
        <taxon>Dinophyceae</taxon>
        <taxon>Peridiniales</taxon>
        <taxon>Peridiniales incertae sedis</taxon>
        <taxon>Zooxanthella</taxon>
    </lineage>
</organism>
<keyword evidence="1 3" id="KW-0547">Nucleotide-binding</keyword>
<dbReference type="InterPro" id="IPR011009">
    <property type="entry name" value="Kinase-like_dom_sf"/>
</dbReference>
<keyword evidence="2 3" id="KW-0067">ATP-binding</keyword>
<dbReference type="InterPro" id="IPR008271">
    <property type="entry name" value="Ser/Thr_kinase_AS"/>
</dbReference>
<evidence type="ECO:0000256" key="2">
    <source>
        <dbReference type="ARBA" id="ARBA00022840"/>
    </source>
</evidence>
<dbReference type="GO" id="GO:0004672">
    <property type="term" value="F:protein kinase activity"/>
    <property type="evidence" value="ECO:0007669"/>
    <property type="project" value="InterPro"/>
</dbReference>